<keyword evidence="4 11" id="KW-0808">Transferase</keyword>
<evidence type="ECO:0000256" key="7">
    <source>
        <dbReference type="ARBA" id="ARBA00035036"/>
    </source>
</evidence>
<comment type="pathway">
    <text evidence="5">Cofactor biosynthesis; NAD(+) biosynthesis; nicotinamide D-ribonucleotide from 5-phospho-alpha-D-ribose 1-diphosphate and nicotinamide: step 1/1.</text>
</comment>
<dbReference type="PANTHER" id="PTHR43816">
    <property type="entry name" value="NICOTINAMIDE PHOSPHORIBOSYLTRANSFERASE"/>
    <property type="match status" value="1"/>
</dbReference>
<evidence type="ECO:0000256" key="1">
    <source>
        <dbReference type="ARBA" id="ARBA00010897"/>
    </source>
</evidence>
<organism evidence="11 12">
    <name type="scientific">Rhizobium oryziradicis</name>
    <dbReference type="NCBI Taxonomy" id="1867956"/>
    <lineage>
        <taxon>Bacteria</taxon>
        <taxon>Pseudomonadati</taxon>
        <taxon>Pseudomonadota</taxon>
        <taxon>Alphaproteobacteria</taxon>
        <taxon>Hyphomicrobiales</taxon>
        <taxon>Rhizobiaceae</taxon>
        <taxon>Rhizobium/Agrobacterium group</taxon>
        <taxon>Rhizobium</taxon>
    </lineage>
</organism>
<proteinExistence type="inferred from homology"/>
<evidence type="ECO:0000256" key="3">
    <source>
        <dbReference type="ARBA" id="ARBA00022676"/>
    </source>
</evidence>
<comment type="similarity">
    <text evidence="1">Belongs to the NAPRTase family.</text>
</comment>
<feature type="domain" description="Nicotinamide phosphoribosyltransferase N-terminal" evidence="10">
    <location>
        <begin position="7"/>
        <end position="99"/>
    </location>
</feature>
<dbReference type="Pfam" id="PF04095">
    <property type="entry name" value="NAPRTase"/>
    <property type="match status" value="1"/>
</dbReference>
<dbReference type="Proteomes" id="UP000186894">
    <property type="component" value="Unassembled WGS sequence"/>
</dbReference>
<dbReference type="NCBIfam" id="NF006629">
    <property type="entry name" value="PRK09198.1"/>
    <property type="match status" value="1"/>
</dbReference>
<evidence type="ECO:0000256" key="6">
    <source>
        <dbReference type="ARBA" id="ARBA00035024"/>
    </source>
</evidence>
<accession>A0A1Q8ZUD8</accession>
<dbReference type="InterPro" id="IPR013785">
    <property type="entry name" value="Aldolase_TIM"/>
</dbReference>
<dbReference type="Gene3D" id="3.20.20.70">
    <property type="entry name" value="Aldolase class I"/>
    <property type="match status" value="1"/>
</dbReference>
<evidence type="ECO:0000259" key="9">
    <source>
        <dbReference type="Pfam" id="PF04095"/>
    </source>
</evidence>
<dbReference type="InterPro" id="IPR041525">
    <property type="entry name" value="N/Namide_PRibTrfase"/>
</dbReference>
<dbReference type="STRING" id="1867956.BJF95_18515"/>
<dbReference type="InterPro" id="IPR036068">
    <property type="entry name" value="Nicotinate_pribotase-like_C"/>
</dbReference>
<dbReference type="EC" id="2.4.2.12" evidence="6"/>
<evidence type="ECO:0000256" key="2">
    <source>
        <dbReference type="ARBA" id="ARBA00022642"/>
    </source>
</evidence>
<dbReference type="AlphaFoldDB" id="A0A1Q8ZUD8"/>
<evidence type="ECO:0000313" key="11">
    <source>
        <dbReference type="EMBL" id="OLP45467.1"/>
    </source>
</evidence>
<dbReference type="RefSeq" id="WP_075639213.1">
    <property type="nucleotide sequence ID" value="NZ_MKIM01000025.1"/>
</dbReference>
<dbReference type="GO" id="GO:0009435">
    <property type="term" value="P:NAD+ biosynthetic process"/>
    <property type="evidence" value="ECO:0007669"/>
    <property type="project" value="InterPro"/>
</dbReference>
<keyword evidence="12" id="KW-1185">Reference proteome</keyword>
<evidence type="ECO:0000313" key="12">
    <source>
        <dbReference type="Proteomes" id="UP000186894"/>
    </source>
</evidence>
<sequence length="467" mass="52253">MSRTNPILNTDSYKLGHFLQYPPGTQALSGYITTRGTSMRPEIVFFGLQAFLKEYLSQPVTAIDIAEAQDIAALHGQPFDRSGWQHILNAHGGFLPLRIEALPEGSFIHRGVPMVQVVSTDPACFWLTSYIETALLRAIWYPSAVATSLRDVKQTLMPYLKNSCDDPDGVIATRLADYGARGATSLEQAGLGGLATLLHFDNTDTLEAIVYARRYYGAKMAGFSVPASEHTTMIAWPQSEEDASFAHMVDQFGDYPTYSVVSDSYDIHNAVSELWGKALQQKVRSKPGTLIVRPDSGDPIDVPVQTVAQLAYHFGTRLNAKGFKVLDDKVRVLQADGVSLRDITMILGRLEGMGFSAENITFGIGASQLQKINRSIYSFTMKCTALMDDKGRWRDISRRPVTMHERLPEVGRRAVVFEANEFTSVRLEELGRRENHLQPVWENGNLLRECSFDEVRQRVRTKHRQDF</sequence>
<evidence type="ECO:0000256" key="4">
    <source>
        <dbReference type="ARBA" id="ARBA00022679"/>
    </source>
</evidence>
<evidence type="ECO:0000256" key="5">
    <source>
        <dbReference type="ARBA" id="ARBA00035007"/>
    </source>
</evidence>
<reference evidence="11 12" key="1">
    <citation type="submission" date="2016-09" db="EMBL/GenBank/DDBJ databases">
        <title>Rhizobium oryziradicis sp. nov., isolated from the root of rice.</title>
        <authorList>
            <person name="Zhao J."/>
            <person name="Zhang X."/>
        </authorList>
    </citation>
    <scope>NUCLEOTIDE SEQUENCE [LARGE SCALE GENOMIC DNA]</scope>
    <source>
        <strain evidence="11 12">N19</strain>
    </source>
</reference>
<feature type="domain" description="Nicotinate/nicotinamide phosphoribosyltransferase" evidence="9">
    <location>
        <begin position="174"/>
        <end position="411"/>
    </location>
</feature>
<dbReference type="EMBL" id="MKIM01000025">
    <property type="protein sequence ID" value="OLP45467.1"/>
    <property type="molecule type" value="Genomic_DNA"/>
</dbReference>
<dbReference type="PIRSF" id="PIRSF005943">
    <property type="entry name" value="NMPRT"/>
    <property type="match status" value="1"/>
</dbReference>
<dbReference type="PANTHER" id="PTHR43816:SF1">
    <property type="entry name" value="NICOTINAMIDE PHOSPHORIBOSYLTRANSFERASE"/>
    <property type="match status" value="1"/>
</dbReference>
<evidence type="ECO:0000256" key="8">
    <source>
        <dbReference type="ARBA" id="ARBA00047835"/>
    </source>
</evidence>
<keyword evidence="3 11" id="KW-0328">Glycosyltransferase</keyword>
<dbReference type="Pfam" id="PF18127">
    <property type="entry name" value="NAMPT_N"/>
    <property type="match status" value="1"/>
</dbReference>
<gene>
    <name evidence="11" type="ORF">BJF95_18515</name>
</gene>
<evidence type="ECO:0000259" key="10">
    <source>
        <dbReference type="Pfam" id="PF18127"/>
    </source>
</evidence>
<dbReference type="SUPFAM" id="SSF51690">
    <property type="entry name" value="Nicotinate/Quinolinate PRTase C-terminal domain-like"/>
    <property type="match status" value="1"/>
</dbReference>
<comment type="catalytic activity">
    <reaction evidence="8">
        <text>beta-nicotinamide D-ribonucleotide + diphosphate = 5-phospho-alpha-D-ribose 1-diphosphate + nicotinamide + H(+)</text>
        <dbReference type="Rhea" id="RHEA:16149"/>
        <dbReference type="ChEBI" id="CHEBI:14649"/>
        <dbReference type="ChEBI" id="CHEBI:15378"/>
        <dbReference type="ChEBI" id="CHEBI:17154"/>
        <dbReference type="ChEBI" id="CHEBI:33019"/>
        <dbReference type="ChEBI" id="CHEBI:58017"/>
        <dbReference type="EC" id="2.4.2.12"/>
    </reaction>
    <physiologicalReaction direction="right-to-left" evidence="8">
        <dbReference type="Rhea" id="RHEA:16151"/>
    </physiologicalReaction>
</comment>
<keyword evidence="2" id="KW-0662">Pyridine nucleotide biosynthesis</keyword>
<dbReference type="GO" id="GO:0047280">
    <property type="term" value="F:nicotinamide phosphoribosyltransferase activity"/>
    <property type="evidence" value="ECO:0007669"/>
    <property type="project" value="UniProtKB-EC"/>
</dbReference>
<protein>
    <recommendedName>
        <fullName evidence="7">Nicotinamide phosphoribosyltransferase</fullName>
        <ecNumber evidence="6">2.4.2.12</ecNumber>
    </recommendedName>
</protein>
<dbReference type="InterPro" id="IPR016471">
    <property type="entry name" value="Nicotinamide_PRibTrfase"/>
</dbReference>
<name>A0A1Q8ZUD8_9HYPH</name>
<dbReference type="InterPro" id="IPR041529">
    <property type="entry name" value="DUF5598"/>
</dbReference>
<comment type="caution">
    <text evidence="11">The sequence shown here is derived from an EMBL/GenBank/DDBJ whole genome shotgun (WGS) entry which is preliminary data.</text>
</comment>
<dbReference type="OrthoDB" id="394882at2"/>